<reference evidence="1" key="1">
    <citation type="submission" date="2021-03" db="EMBL/GenBank/DDBJ databases">
        <title>Draft genome sequence of rust myrtle Austropuccinia psidii MF-1, a brazilian biotype.</title>
        <authorList>
            <person name="Quecine M.C."/>
            <person name="Pachon D.M.R."/>
            <person name="Bonatelli M.L."/>
            <person name="Correr F.H."/>
            <person name="Franceschini L.M."/>
            <person name="Leite T.F."/>
            <person name="Margarido G.R.A."/>
            <person name="Almeida C.A."/>
            <person name="Ferrarezi J.A."/>
            <person name="Labate C.A."/>
        </authorList>
    </citation>
    <scope>NUCLEOTIDE SEQUENCE</scope>
    <source>
        <strain evidence="1">MF-1</strain>
    </source>
</reference>
<keyword evidence="2" id="KW-1185">Reference proteome</keyword>
<dbReference type="Proteomes" id="UP000765509">
    <property type="component" value="Unassembled WGS sequence"/>
</dbReference>
<comment type="caution">
    <text evidence="1">The sequence shown here is derived from an EMBL/GenBank/DDBJ whole genome shotgun (WGS) entry which is preliminary data.</text>
</comment>
<dbReference type="EMBL" id="AVOT02069337">
    <property type="protein sequence ID" value="MBW0560266.1"/>
    <property type="molecule type" value="Genomic_DNA"/>
</dbReference>
<sequence>MEERDKDLKAKYHINLLDRQFNNQEEPHGWQLENPELIQKPPNEDEETKSNLENEYNYLYLPYITFEEIYGDEAQEIICEDKYLCQLPGANLHKIQLLEVLTEEGIKKNLSNQFLDKTFFMGILPRGGLYFNQIWAQWYLGLNGSTYKTGRLRWVGDTYSLMNTYGEPCPDISTIFLTYIKFEDIFEKEKLPTETVNPHPWKELPGFNLTKYEFLELLTWDGIEGNLGN</sequence>
<evidence type="ECO:0000313" key="2">
    <source>
        <dbReference type="Proteomes" id="UP000765509"/>
    </source>
</evidence>
<gene>
    <name evidence="1" type="ORF">O181_099981</name>
</gene>
<evidence type="ECO:0000313" key="1">
    <source>
        <dbReference type="EMBL" id="MBW0560266.1"/>
    </source>
</evidence>
<accession>A0A9Q3JEH5</accession>
<dbReference type="AlphaFoldDB" id="A0A9Q3JEH5"/>
<organism evidence="1 2">
    <name type="scientific">Austropuccinia psidii MF-1</name>
    <dbReference type="NCBI Taxonomy" id="1389203"/>
    <lineage>
        <taxon>Eukaryota</taxon>
        <taxon>Fungi</taxon>
        <taxon>Dikarya</taxon>
        <taxon>Basidiomycota</taxon>
        <taxon>Pucciniomycotina</taxon>
        <taxon>Pucciniomycetes</taxon>
        <taxon>Pucciniales</taxon>
        <taxon>Sphaerophragmiaceae</taxon>
        <taxon>Austropuccinia</taxon>
    </lineage>
</organism>
<proteinExistence type="predicted"/>
<name>A0A9Q3JEH5_9BASI</name>
<protein>
    <submittedName>
        <fullName evidence="1">Uncharacterized protein</fullName>
    </submittedName>
</protein>